<dbReference type="EMBL" id="BAABDQ010000009">
    <property type="protein sequence ID" value="GAA3561198.1"/>
    <property type="molecule type" value="Genomic_DNA"/>
</dbReference>
<dbReference type="Gene3D" id="2.60.120.10">
    <property type="entry name" value="Jelly Rolls"/>
    <property type="match status" value="1"/>
</dbReference>
<dbReference type="InterPro" id="IPR011051">
    <property type="entry name" value="RmlC_Cupin_sf"/>
</dbReference>
<gene>
    <name evidence="1" type="ORF">GCM10022419_047300</name>
</gene>
<evidence type="ECO:0000313" key="2">
    <source>
        <dbReference type="Proteomes" id="UP001500630"/>
    </source>
</evidence>
<dbReference type="PANTHER" id="PTHR37694:SF1">
    <property type="entry name" value="SLR8022 PROTEIN"/>
    <property type="match status" value="1"/>
</dbReference>
<sequence length="111" mass="11715">MTDHSPVTPVDTLAAELLAEAREHHSRRAARTLVTGASQRVTLIALAEGAELAEHGAPPAACLHVIIGQVRLHAGDHEWVLGKGHLVAIPPQRHGLTALTDTAVLLTVALR</sequence>
<proteinExistence type="predicted"/>
<dbReference type="PANTHER" id="PTHR37694">
    <property type="entry name" value="SLR8022 PROTEIN"/>
    <property type="match status" value="1"/>
</dbReference>
<keyword evidence="2" id="KW-1185">Reference proteome</keyword>
<evidence type="ECO:0008006" key="3">
    <source>
        <dbReference type="Google" id="ProtNLM"/>
    </source>
</evidence>
<reference evidence="2" key="1">
    <citation type="journal article" date="2019" name="Int. J. Syst. Evol. Microbiol.">
        <title>The Global Catalogue of Microorganisms (GCM) 10K type strain sequencing project: providing services to taxonomists for standard genome sequencing and annotation.</title>
        <authorList>
            <consortium name="The Broad Institute Genomics Platform"/>
            <consortium name="The Broad Institute Genome Sequencing Center for Infectious Disease"/>
            <person name="Wu L."/>
            <person name="Ma J."/>
        </authorList>
    </citation>
    <scope>NUCLEOTIDE SEQUENCE [LARGE SCALE GENOMIC DNA]</scope>
    <source>
        <strain evidence="2">JCM 17326</strain>
    </source>
</reference>
<dbReference type="InterPro" id="IPR014710">
    <property type="entry name" value="RmlC-like_jellyroll"/>
</dbReference>
<accession>A0ABP6X590</accession>
<organism evidence="1 2">
    <name type="scientific">Nonomuraea rosea</name>
    <dbReference type="NCBI Taxonomy" id="638574"/>
    <lineage>
        <taxon>Bacteria</taxon>
        <taxon>Bacillati</taxon>
        <taxon>Actinomycetota</taxon>
        <taxon>Actinomycetes</taxon>
        <taxon>Streptosporangiales</taxon>
        <taxon>Streptosporangiaceae</taxon>
        <taxon>Nonomuraea</taxon>
    </lineage>
</organism>
<dbReference type="RefSeq" id="WP_345564822.1">
    <property type="nucleotide sequence ID" value="NZ_BAABDQ010000009.1"/>
</dbReference>
<protein>
    <recommendedName>
        <fullName evidence="3">LuxR family transcriptional regulator</fullName>
    </recommendedName>
</protein>
<dbReference type="SUPFAM" id="SSF51182">
    <property type="entry name" value="RmlC-like cupins"/>
    <property type="match status" value="1"/>
</dbReference>
<dbReference type="Proteomes" id="UP001500630">
    <property type="component" value="Unassembled WGS sequence"/>
</dbReference>
<evidence type="ECO:0000313" key="1">
    <source>
        <dbReference type="EMBL" id="GAA3561198.1"/>
    </source>
</evidence>
<comment type="caution">
    <text evidence="1">The sequence shown here is derived from an EMBL/GenBank/DDBJ whole genome shotgun (WGS) entry which is preliminary data.</text>
</comment>
<name>A0ABP6X590_9ACTN</name>